<organism evidence="2 3">
    <name type="scientific">Parahaliea aestuarii</name>
    <dbReference type="NCBI Taxonomy" id="1852021"/>
    <lineage>
        <taxon>Bacteria</taxon>
        <taxon>Pseudomonadati</taxon>
        <taxon>Pseudomonadota</taxon>
        <taxon>Gammaproteobacteria</taxon>
        <taxon>Cellvibrionales</taxon>
        <taxon>Halieaceae</taxon>
        <taxon>Parahaliea</taxon>
    </lineage>
</organism>
<dbReference type="GO" id="GO:0003678">
    <property type="term" value="F:DNA helicase activity"/>
    <property type="evidence" value="ECO:0007669"/>
    <property type="project" value="InterPro"/>
</dbReference>
<dbReference type="PROSITE" id="PS51199">
    <property type="entry name" value="SF4_HELICASE"/>
    <property type="match status" value="1"/>
</dbReference>
<dbReference type="Proteomes" id="UP000321933">
    <property type="component" value="Unassembled WGS sequence"/>
</dbReference>
<dbReference type="OrthoDB" id="9763644at2"/>
<name>A0A5C9A2M1_9GAMM</name>
<dbReference type="EMBL" id="VRYZ01000001">
    <property type="protein sequence ID" value="TXS95115.1"/>
    <property type="molecule type" value="Genomic_DNA"/>
</dbReference>
<dbReference type="SUPFAM" id="SSF52540">
    <property type="entry name" value="P-loop containing nucleoside triphosphate hydrolases"/>
    <property type="match status" value="1"/>
</dbReference>
<evidence type="ECO:0000313" key="3">
    <source>
        <dbReference type="Proteomes" id="UP000321933"/>
    </source>
</evidence>
<comment type="caution">
    <text evidence="2">The sequence shown here is derived from an EMBL/GenBank/DDBJ whole genome shotgun (WGS) entry which is preliminary data.</text>
</comment>
<dbReference type="AlphaFoldDB" id="A0A5C9A2M1"/>
<proteinExistence type="predicted"/>
<dbReference type="InterPro" id="IPR007694">
    <property type="entry name" value="DNA_helicase_DnaB-like_C"/>
</dbReference>
<gene>
    <name evidence="2" type="ORF">FVW59_04250</name>
</gene>
<dbReference type="GO" id="GO:0005524">
    <property type="term" value="F:ATP binding"/>
    <property type="evidence" value="ECO:0007669"/>
    <property type="project" value="InterPro"/>
</dbReference>
<dbReference type="RefSeq" id="WP_148062954.1">
    <property type="nucleotide sequence ID" value="NZ_VRYZ01000001.1"/>
</dbReference>
<protein>
    <submittedName>
        <fullName evidence="2">AAA family ATPase</fullName>
    </submittedName>
</protein>
<sequence length="322" mass="36534">MNFQGFDEHKYNDRSLLAFLGQQESQNIAWGDAYTTELLDYFRDGQVLTGAKLPWSKTHDLIRFRPGEVTVHSGMNGHRKSMVCGQIMEWFALWGEPCGIMSFEMPIRDTQKRMCQQAAGSYHPGPGFIRDWSQWNHQNLAYFDKLDTVPSGRVLGAVYFMAEAMGCKHILIDSLTKCGLPYGERGAEKEFIDALCATAKAFQIHIHLICHVRKPEKRGEEYVPGKFDVRGAGELTDLVHNVIIHWADKKKLALQQLRKANKPLSPQDMDYIEKRPDQRFVVAKQRNGEFEGVIGLAFGEGLQFNEGRQLPFEIPRSGGQAA</sequence>
<dbReference type="GO" id="GO:0006260">
    <property type="term" value="P:DNA replication"/>
    <property type="evidence" value="ECO:0007669"/>
    <property type="project" value="InterPro"/>
</dbReference>
<evidence type="ECO:0000313" key="2">
    <source>
        <dbReference type="EMBL" id="TXS95115.1"/>
    </source>
</evidence>
<evidence type="ECO:0000259" key="1">
    <source>
        <dbReference type="PROSITE" id="PS51199"/>
    </source>
</evidence>
<accession>A0A5C9A2M1</accession>
<dbReference type="Gene3D" id="3.40.50.300">
    <property type="entry name" value="P-loop containing nucleotide triphosphate hydrolases"/>
    <property type="match status" value="1"/>
</dbReference>
<reference evidence="2 3" key="1">
    <citation type="submission" date="2019-08" db="EMBL/GenBank/DDBJ databases">
        <title>Parahaliea maris sp. nov., isolated from the surface seawater.</title>
        <authorList>
            <person name="Liu Y."/>
        </authorList>
    </citation>
    <scope>NUCLEOTIDE SEQUENCE [LARGE SCALE GENOMIC DNA]</scope>
    <source>
        <strain evidence="2 3">S2-26</strain>
    </source>
</reference>
<dbReference type="InterPro" id="IPR027417">
    <property type="entry name" value="P-loop_NTPase"/>
</dbReference>
<keyword evidence="3" id="KW-1185">Reference proteome</keyword>
<feature type="domain" description="SF4 helicase" evidence="1">
    <location>
        <begin position="44"/>
        <end position="298"/>
    </location>
</feature>